<accession>A0A7X5YIV0</accession>
<comment type="caution">
    <text evidence="5">The sequence shown here is derived from an EMBL/GenBank/DDBJ whole genome shotgun (WGS) entry which is preliminary data.</text>
</comment>
<protein>
    <submittedName>
        <fullName evidence="5">Multidrug resistance efflux pump</fullName>
    </submittedName>
</protein>
<dbReference type="EMBL" id="JAATJM010000001">
    <property type="protein sequence ID" value="NJC40454.1"/>
    <property type="molecule type" value="Genomic_DNA"/>
</dbReference>
<reference evidence="5 6" key="1">
    <citation type="submission" date="2020-03" db="EMBL/GenBank/DDBJ databases">
        <title>Genomic Encyclopedia of Type Strains, Phase IV (KMG-IV): sequencing the most valuable type-strain genomes for metagenomic binning, comparative biology and taxonomic classification.</title>
        <authorList>
            <person name="Goeker M."/>
        </authorList>
    </citation>
    <scope>NUCLEOTIDE SEQUENCE [LARGE SCALE GENOMIC DNA]</scope>
    <source>
        <strain evidence="5 6">DSM 4736</strain>
    </source>
</reference>
<sequence length="377" mass="39427">MTDTPAPASGPSSSPAPAAPVPAPAPAASPAPAAAPGKKRLFTVVLVAAALIGVLLVLWAWRLPPFTSGVQHTDNAYVRGQITVIAPQVTGYVTSVEVQDYQTVTQGQLLATIDDRIYRQRLEQARAALHAAQAQLANSAQSQTSARGSVAQTQASIAGARAAVARTQADFDRTQRLFEGGWVAQAQVDVTRTALQAAQAQLAAARATEGIAETGVTSAVVGRGALEAAVENARAQVHLAEIDLANTRIVAPRAGRLGEVTVRQGQQVQIGSQLMALVPDRIWVVANYKENQLRDIRVGQPAELSVDALGGQVLTGKVEQIAPATGSEFSVIRPDNATGNFTKVAQRVPVRIALDPGQAGLDRLRPGLSVVARVDTR</sequence>
<proteinExistence type="predicted"/>
<keyword evidence="6" id="KW-1185">Reference proteome</keyword>
<dbReference type="Pfam" id="PF25917">
    <property type="entry name" value="BSH_RND"/>
    <property type="match status" value="1"/>
</dbReference>
<evidence type="ECO:0000256" key="1">
    <source>
        <dbReference type="SAM" id="MobiDB-lite"/>
    </source>
</evidence>
<dbReference type="InterPro" id="IPR058792">
    <property type="entry name" value="Beta-barrel_RND_2"/>
</dbReference>
<feature type="domain" description="CusB-like beta-barrel" evidence="4">
    <location>
        <begin position="282"/>
        <end position="325"/>
    </location>
</feature>
<dbReference type="Gene3D" id="2.40.50.100">
    <property type="match status" value="1"/>
</dbReference>
<organism evidence="5 6">
    <name type="scientific">Brevundimonas alba</name>
    <dbReference type="NCBI Taxonomy" id="74314"/>
    <lineage>
        <taxon>Bacteria</taxon>
        <taxon>Pseudomonadati</taxon>
        <taxon>Pseudomonadota</taxon>
        <taxon>Alphaproteobacteria</taxon>
        <taxon>Caulobacterales</taxon>
        <taxon>Caulobacteraceae</taxon>
        <taxon>Brevundimonas</taxon>
    </lineage>
</organism>
<gene>
    <name evidence="5" type="ORF">GGQ87_000712</name>
</gene>
<dbReference type="PANTHER" id="PTHR30386">
    <property type="entry name" value="MEMBRANE FUSION SUBUNIT OF EMRAB-TOLC MULTIDRUG EFFLUX PUMP"/>
    <property type="match status" value="1"/>
</dbReference>
<dbReference type="GO" id="GO:0055085">
    <property type="term" value="P:transmembrane transport"/>
    <property type="evidence" value="ECO:0007669"/>
    <property type="project" value="InterPro"/>
</dbReference>
<dbReference type="AlphaFoldDB" id="A0A7X5YIV0"/>
<evidence type="ECO:0000256" key="2">
    <source>
        <dbReference type="SAM" id="Phobius"/>
    </source>
</evidence>
<dbReference type="InterPro" id="IPR050739">
    <property type="entry name" value="MFP"/>
</dbReference>
<keyword evidence="2" id="KW-1133">Transmembrane helix</keyword>
<feature type="compositionally biased region" description="Pro residues" evidence="1">
    <location>
        <begin position="17"/>
        <end position="29"/>
    </location>
</feature>
<dbReference type="Pfam" id="PF25954">
    <property type="entry name" value="Beta-barrel_RND_2"/>
    <property type="match status" value="1"/>
</dbReference>
<dbReference type="SUPFAM" id="SSF111369">
    <property type="entry name" value="HlyD-like secretion proteins"/>
    <property type="match status" value="3"/>
</dbReference>
<evidence type="ECO:0000259" key="4">
    <source>
        <dbReference type="Pfam" id="PF25954"/>
    </source>
</evidence>
<evidence type="ECO:0000259" key="3">
    <source>
        <dbReference type="Pfam" id="PF25917"/>
    </source>
</evidence>
<dbReference type="Gene3D" id="1.10.287.470">
    <property type="entry name" value="Helix hairpin bin"/>
    <property type="match status" value="1"/>
</dbReference>
<feature type="domain" description="Multidrug resistance protein MdtA-like barrel-sandwich hybrid" evidence="3">
    <location>
        <begin position="85"/>
        <end position="278"/>
    </location>
</feature>
<evidence type="ECO:0000313" key="6">
    <source>
        <dbReference type="Proteomes" id="UP000587415"/>
    </source>
</evidence>
<name>A0A7X5YIV0_9CAUL</name>
<dbReference type="Gene3D" id="2.40.30.170">
    <property type="match status" value="1"/>
</dbReference>
<dbReference type="PANTHER" id="PTHR30386:SF24">
    <property type="entry name" value="MULTIDRUG RESISTANCE EFFLUX PUMP"/>
    <property type="match status" value="1"/>
</dbReference>
<dbReference type="InterPro" id="IPR058625">
    <property type="entry name" value="MdtA-like_BSH"/>
</dbReference>
<evidence type="ECO:0000313" key="5">
    <source>
        <dbReference type="EMBL" id="NJC40454.1"/>
    </source>
</evidence>
<keyword evidence="2" id="KW-0812">Transmembrane</keyword>
<feature type="compositionally biased region" description="Low complexity" evidence="1">
    <location>
        <begin position="1"/>
        <end position="16"/>
    </location>
</feature>
<dbReference type="Proteomes" id="UP000587415">
    <property type="component" value="Unassembled WGS sequence"/>
</dbReference>
<keyword evidence="2" id="KW-0472">Membrane</keyword>
<feature type="region of interest" description="Disordered" evidence="1">
    <location>
        <begin position="1"/>
        <end position="32"/>
    </location>
</feature>
<feature type="transmembrane region" description="Helical" evidence="2">
    <location>
        <begin position="41"/>
        <end position="61"/>
    </location>
</feature>